<organism evidence="1">
    <name type="scientific">Panicum hallii</name>
    <dbReference type="NCBI Taxonomy" id="206008"/>
    <lineage>
        <taxon>Eukaryota</taxon>
        <taxon>Viridiplantae</taxon>
        <taxon>Streptophyta</taxon>
        <taxon>Embryophyta</taxon>
        <taxon>Tracheophyta</taxon>
        <taxon>Spermatophyta</taxon>
        <taxon>Magnoliopsida</taxon>
        <taxon>Liliopsida</taxon>
        <taxon>Poales</taxon>
        <taxon>Poaceae</taxon>
        <taxon>PACMAD clade</taxon>
        <taxon>Panicoideae</taxon>
        <taxon>Panicodae</taxon>
        <taxon>Paniceae</taxon>
        <taxon>Panicinae</taxon>
        <taxon>Panicum</taxon>
        <taxon>Panicum sect. Panicum</taxon>
    </lineage>
</organism>
<reference evidence="1" key="1">
    <citation type="submission" date="2018-04" db="EMBL/GenBank/DDBJ databases">
        <title>WGS assembly of Panicum hallii.</title>
        <authorList>
            <person name="Lovell J."/>
            <person name="Jenkins J."/>
            <person name="Lowry D."/>
            <person name="Mamidi S."/>
            <person name="Sreedasyam A."/>
            <person name="Weng X."/>
            <person name="Barry K."/>
            <person name="Bonette J."/>
            <person name="Campitelli B."/>
            <person name="Daum C."/>
            <person name="Gordon S."/>
            <person name="Gould B."/>
            <person name="Lipzen A."/>
            <person name="Macqueen A."/>
            <person name="Palacio-Mejia J."/>
            <person name="Plott C."/>
            <person name="Shakirov E."/>
            <person name="Shu S."/>
            <person name="Yoshinaga Y."/>
            <person name="Zane M."/>
            <person name="Rokhsar D."/>
            <person name="Grimwood J."/>
            <person name="Schmutz J."/>
            <person name="Juenger T."/>
        </authorList>
    </citation>
    <scope>NUCLEOTIDE SEQUENCE [LARGE SCALE GENOMIC DNA]</scope>
    <source>
        <strain evidence="1">FIL2</strain>
    </source>
</reference>
<dbReference type="EMBL" id="CM008048">
    <property type="protein sequence ID" value="PVH63044.1"/>
    <property type="molecule type" value="Genomic_DNA"/>
</dbReference>
<dbReference type="AlphaFoldDB" id="A0A2T8KLL9"/>
<accession>A0A2T8KLL9</accession>
<name>A0A2T8KLL9_9POAL</name>
<protein>
    <submittedName>
        <fullName evidence="1">Uncharacterized protein</fullName>
    </submittedName>
</protein>
<dbReference type="Gramene" id="PVH63044">
    <property type="protein sequence ID" value="PVH63044"/>
    <property type="gene ID" value="PAHAL_3G459900"/>
</dbReference>
<dbReference type="Proteomes" id="UP000243499">
    <property type="component" value="Chromosome 3"/>
</dbReference>
<gene>
    <name evidence="1" type="ORF">PAHAL_3G459900</name>
</gene>
<evidence type="ECO:0000313" key="1">
    <source>
        <dbReference type="EMBL" id="PVH63044.1"/>
    </source>
</evidence>
<sequence>MRKAKSLLQHDEIFPRCHVFRPARSLDQNRLHVLNAAVTRRLCRMDSGTLGESRLVGSDSIT</sequence>
<proteinExistence type="predicted"/>